<evidence type="ECO:0000256" key="6">
    <source>
        <dbReference type="ARBA" id="ARBA00022949"/>
    </source>
</evidence>
<dbReference type="GO" id="GO:0004672">
    <property type="term" value="F:protein kinase activity"/>
    <property type="evidence" value="ECO:0007669"/>
    <property type="project" value="InterPro"/>
</dbReference>
<evidence type="ECO:0000256" key="2">
    <source>
        <dbReference type="ARBA" id="ARBA00004246"/>
    </source>
</evidence>
<reference evidence="13" key="1">
    <citation type="thesis" date="2020" institute="ProQuest LLC" country="789 East Eisenhower Parkway, Ann Arbor, MI, USA">
        <title>Comparative Genomics and Chromosome Evolution.</title>
        <authorList>
            <person name="Mudd A.B."/>
        </authorList>
    </citation>
    <scope>NUCLEOTIDE SEQUENCE</scope>
    <source>
        <strain evidence="13">HN-11 Male</strain>
        <tissue evidence="13">Kidney and liver</tissue>
    </source>
</reference>
<sequence length="1366" mass="151300">MHRLPGSRHMKELGLRESSNSVLLTVCPELLLLPTEPSLYAGTRYPLPSIPPWIIVSPRIAHPIRSCRLSCIKKPLVFRAHLCAQDESGYPEPTMQRAITVTSQGLKMSACNNFVEHIWKPGSCKNCFHPKSDHRPHQAPSDGKANNLSVLPSHKGIRIKQENTNQDDDIVTAALYSKPTIAVKPTMIASETSEEWAELNSTETLTQVSWKESSTSNSALKSGDISNVMSKGLCKVIQNNLNSFNNTPKCVFDGLSNYDKKIEINAVQNLTYVSHFGGQVDKAVFLKEKLPVLSEECTLSSKHNKDGETQKLKCLQTESALSSSKNSSGRCSGTQSIAERLSPNGSLHSKDNTVSQLFVKTAPGLCNQTRSANDQKPCHNSELASSKSMYFRTKVSLHSESHNLTEVLSRVGMKDSPLISPTSQTEFQSSVVPVDRGSNEPIYAESTKRKGVTGKGTKKVVQMEKINTKQEENGTKENQCSVGIERVLQESMTHVAARITVMAAHTEEDNRTIYLSSPDSAVGVEWSCNSPSSVENVSLSPTFSWTERNQGKGNVNKKYQTSLSQKFHCSSSLVVPAKTTKFEDFSTSKLSSPTQTTGILSSTSNKKEPFELNDRCLLTGDRRQRITQTMWSQQCRIDEEEEEEISPVSSQPRTNAVSNGQLGGSCSTAEGGDPLDGQKGSTSMSKSSSCPVELSKASNDIEDSSDPPPPPPKKPTRHVKMNKSSCELENVSLGSVESLGESFKAVNISSSNVTSNVSFSTSSMDSLDSRTCSEGGQSCEVVTSPSPSSANAKKHFDQVSFSVDSGMEAQNALGQPPPLPVKKSMNRAVSAPDNSAWGRAFPSRTGVNSNSSKFNLSQSENNVCGEESTLHNQSLSPVDRHAMFSSSESLEVCCRGTGHRNEVRSRNCLQSRGLPTMSTSQLSVSSHTTSASSLQLHQLLSNIDSKEGMYAKLSGLYAQSTKRLMIKCEDYFMQDQKNELHFNENNWSLFKLTSNKPCCNAGDAIYYCATCAKDPLNNYAVKLCRTEDTKTPFYSNFSLPIHFNIQQDCGHFLASVPSTLLHPSETSKDPLTNETSQAIGLSTEEDCVVVITREVPYRTTADFVRESASTHETQPEIYERQVCLLLLQLCNGLDHLKEHGIIHRDLCLENLLLVHCQTTPDKIKDGKYVPRLIVSNFSKAKQRPGSEDFKLKRDKTRLAPEIMAASQYKKFDEFQTGILIYELLHRPNPFEVRASLHEHEYSQKDLPLLRNLSVYSRGLQQLAHLLLEADPIKRIRISEAKRILQCLLWGPRKDLTDQQFSHEEALHCALQNWIDMKRALLMMKFAERALEPEHGISLEDWLCCQYLASADPCYLYKTLKLMKLIT</sequence>
<dbReference type="Pfam" id="PF00069">
    <property type="entry name" value="Pkinase"/>
    <property type="match status" value="1"/>
</dbReference>
<comment type="subcellular location">
    <subcellularLocation>
        <location evidence="2">Cell junction</location>
        <location evidence="2">Focal adhesion</location>
    </subcellularLocation>
    <subcellularLocation>
        <location evidence="3">Cytoplasm</location>
    </subcellularLocation>
    <subcellularLocation>
        <location evidence="1">Nucleus</location>
    </subcellularLocation>
</comment>
<dbReference type="InterPro" id="IPR011009">
    <property type="entry name" value="Kinase-like_dom_sf"/>
</dbReference>
<organism evidence="13 14">
    <name type="scientific">Eleutherodactylus coqui</name>
    <name type="common">Puerto Rican coqui</name>
    <dbReference type="NCBI Taxonomy" id="57060"/>
    <lineage>
        <taxon>Eukaryota</taxon>
        <taxon>Metazoa</taxon>
        <taxon>Chordata</taxon>
        <taxon>Craniata</taxon>
        <taxon>Vertebrata</taxon>
        <taxon>Euteleostomi</taxon>
        <taxon>Amphibia</taxon>
        <taxon>Batrachia</taxon>
        <taxon>Anura</taxon>
        <taxon>Neobatrachia</taxon>
        <taxon>Hyloidea</taxon>
        <taxon>Eleutherodactylidae</taxon>
        <taxon>Eleutherodactylinae</taxon>
        <taxon>Eleutherodactylus</taxon>
        <taxon>Eleutherodactylus</taxon>
    </lineage>
</organism>
<accession>A0A8J6F4W0</accession>
<dbReference type="OrthoDB" id="9886644at2759"/>
<comment type="caution">
    <text evidence="13">The sequence shown here is derived from an EMBL/GenBank/DDBJ whole genome shotgun (WGS) entry which is preliminary data.</text>
</comment>
<dbReference type="PANTHER" id="PTHR22972:SF3">
    <property type="entry name" value="INACTIVE TYROSINE-PROTEIN KINASE PRAG1"/>
    <property type="match status" value="1"/>
</dbReference>
<evidence type="ECO:0000256" key="7">
    <source>
        <dbReference type="ARBA" id="ARBA00023242"/>
    </source>
</evidence>
<dbReference type="GO" id="GO:0005737">
    <property type="term" value="C:cytoplasm"/>
    <property type="evidence" value="ECO:0007669"/>
    <property type="project" value="UniProtKB-SubCell"/>
</dbReference>
<evidence type="ECO:0000313" key="14">
    <source>
        <dbReference type="Proteomes" id="UP000770717"/>
    </source>
</evidence>
<evidence type="ECO:0000256" key="4">
    <source>
        <dbReference type="ARBA" id="ARBA00022490"/>
    </source>
</evidence>
<evidence type="ECO:0000256" key="11">
    <source>
        <dbReference type="SAM" id="MobiDB-lite"/>
    </source>
</evidence>
<dbReference type="InterPro" id="IPR008266">
    <property type="entry name" value="Tyr_kinase_AS"/>
</dbReference>
<feature type="domain" description="Protein kinase" evidence="12">
    <location>
        <begin position="976"/>
        <end position="1288"/>
    </location>
</feature>
<evidence type="ECO:0000256" key="10">
    <source>
        <dbReference type="ARBA" id="ARBA00079294"/>
    </source>
</evidence>
<keyword evidence="5" id="KW-0597">Phosphoprotein</keyword>
<feature type="compositionally biased region" description="Polar residues" evidence="11">
    <location>
        <begin position="333"/>
        <end position="350"/>
    </location>
</feature>
<dbReference type="GO" id="GO:0005634">
    <property type="term" value="C:nucleus"/>
    <property type="evidence" value="ECO:0007669"/>
    <property type="project" value="UniProtKB-SubCell"/>
</dbReference>
<dbReference type="Proteomes" id="UP000770717">
    <property type="component" value="Unassembled WGS sequence"/>
</dbReference>
<evidence type="ECO:0000256" key="9">
    <source>
        <dbReference type="ARBA" id="ARBA00072730"/>
    </source>
</evidence>
<feature type="region of interest" description="Disordered" evidence="11">
    <location>
        <begin position="631"/>
        <end position="721"/>
    </location>
</feature>
<dbReference type="InterPro" id="IPR000719">
    <property type="entry name" value="Prot_kinase_dom"/>
</dbReference>
<proteinExistence type="inferred from homology"/>
<feature type="compositionally biased region" description="Polar residues" evidence="11">
    <location>
        <begin position="587"/>
        <end position="604"/>
    </location>
</feature>
<dbReference type="Gene3D" id="1.10.510.10">
    <property type="entry name" value="Transferase(Phosphotransferase) domain 1"/>
    <property type="match status" value="1"/>
</dbReference>
<evidence type="ECO:0000256" key="3">
    <source>
        <dbReference type="ARBA" id="ARBA00004496"/>
    </source>
</evidence>
<feature type="compositionally biased region" description="Low complexity" evidence="11">
    <location>
        <begin position="322"/>
        <end position="332"/>
    </location>
</feature>
<dbReference type="SUPFAM" id="SSF56112">
    <property type="entry name" value="Protein kinase-like (PK-like)"/>
    <property type="match status" value="1"/>
</dbReference>
<dbReference type="PROSITE" id="PS00109">
    <property type="entry name" value="PROTEIN_KINASE_TYR"/>
    <property type="match status" value="1"/>
</dbReference>
<name>A0A8J6F4W0_ELECQ</name>
<dbReference type="FunFam" id="1.10.510.10:FF:000510">
    <property type="entry name" value="Inactive tyrosine-protein kinase PRAG1"/>
    <property type="match status" value="1"/>
</dbReference>
<evidence type="ECO:0000256" key="5">
    <source>
        <dbReference type="ARBA" id="ARBA00022553"/>
    </source>
</evidence>
<keyword evidence="4" id="KW-0963">Cytoplasm</keyword>
<keyword evidence="7" id="KW-0539">Nucleus</keyword>
<gene>
    <name evidence="13" type="ORF">GDO78_012192</name>
</gene>
<dbReference type="GO" id="GO:0005925">
    <property type="term" value="C:focal adhesion"/>
    <property type="evidence" value="ECO:0007669"/>
    <property type="project" value="UniProtKB-SubCell"/>
</dbReference>
<feature type="region of interest" description="Disordered" evidence="11">
    <location>
        <begin position="586"/>
        <end position="606"/>
    </location>
</feature>
<evidence type="ECO:0000256" key="8">
    <source>
        <dbReference type="ARBA" id="ARBA00038349"/>
    </source>
</evidence>
<keyword evidence="14" id="KW-1185">Reference proteome</keyword>
<dbReference type="PROSITE" id="PS50011">
    <property type="entry name" value="PROTEIN_KINASE_DOM"/>
    <property type="match status" value="1"/>
</dbReference>
<evidence type="ECO:0000259" key="12">
    <source>
        <dbReference type="PROSITE" id="PS50011"/>
    </source>
</evidence>
<dbReference type="EMBL" id="WNTK01000007">
    <property type="protein sequence ID" value="KAG9480601.1"/>
    <property type="molecule type" value="Genomic_DNA"/>
</dbReference>
<evidence type="ECO:0000256" key="1">
    <source>
        <dbReference type="ARBA" id="ARBA00004123"/>
    </source>
</evidence>
<protein>
    <recommendedName>
        <fullName evidence="9">Inactive tyrosine-protein kinase PRAG1</fullName>
    </recommendedName>
    <alternativeName>
        <fullName evidence="10">PEAK1-related kinase-activating pseudokinase 1</fullName>
    </alternativeName>
</protein>
<feature type="region of interest" description="Disordered" evidence="11">
    <location>
        <begin position="322"/>
        <end position="350"/>
    </location>
</feature>
<feature type="compositionally biased region" description="Polar residues" evidence="11">
    <location>
        <begin position="647"/>
        <end position="668"/>
    </location>
</feature>
<dbReference type="PANTHER" id="PTHR22972">
    <property type="entry name" value="SERINE/THREONINE PROTEIN KINASE"/>
    <property type="match status" value="1"/>
</dbReference>
<evidence type="ECO:0000313" key="13">
    <source>
        <dbReference type="EMBL" id="KAG9480601.1"/>
    </source>
</evidence>
<dbReference type="InterPro" id="IPR051511">
    <property type="entry name" value="MitoQC_Scaffold_Kinases"/>
</dbReference>
<comment type="similarity">
    <text evidence="8">Belongs to the protein kinase superfamily.</text>
</comment>
<keyword evidence="6" id="KW-0965">Cell junction</keyword>
<dbReference type="GO" id="GO:0005524">
    <property type="term" value="F:ATP binding"/>
    <property type="evidence" value="ECO:0007669"/>
    <property type="project" value="InterPro"/>
</dbReference>